<evidence type="ECO:0000313" key="3">
    <source>
        <dbReference type="EMBL" id="KYR00025.1"/>
    </source>
</evidence>
<dbReference type="STRING" id="361077.A0A152A1Q7"/>
<feature type="region of interest" description="Disordered" evidence="2">
    <location>
        <begin position="331"/>
        <end position="351"/>
    </location>
</feature>
<feature type="region of interest" description="Disordered" evidence="2">
    <location>
        <begin position="233"/>
        <end position="306"/>
    </location>
</feature>
<gene>
    <name evidence="3" type="ORF">DLAC_03522</name>
</gene>
<feature type="compositionally biased region" description="Low complexity" evidence="2">
    <location>
        <begin position="331"/>
        <end position="350"/>
    </location>
</feature>
<feature type="compositionally biased region" description="Acidic residues" evidence="2">
    <location>
        <begin position="38"/>
        <end position="51"/>
    </location>
</feature>
<dbReference type="AlphaFoldDB" id="A0A152A1Q7"/>
<feature type="compositionally biased region" description="Low complexity" evidence="2">
    <location>
        <begin position="270"/>
        <end position="286"/>
    </location>
</feature>
<dbReference type="InParanoid" id="A0A152A1Q7"/>
<proteinExistence type="inferred from homology"/>
<keyword evidence="4" id="KW-1185">Reference proteome</keyword>
<name>A0A152A1Q7_TIELA</name>
<reference evidence="3 4" key="1">
    <citation type="submission" date="2015-12" db="EMBL/GenBank/DDBJ databases">
        <title>Dictyostelia acquired genes for synthesis and detection of signals that induce cell-type specialization by lateral gene transfer from prokaryotes.</title>
        <authorList>
            <person name="Gloeckner G."/>
            <person name="Schaap P."/>
        </authorList>
    </citation>
    <scope>NUCLEOTIDE SEQUENCE [LARGE SCALE GENOMIC DNA]</scope>
    <source>
        <strain evidence="3 4">TK</strain>
    </source>
</reference>
<organism evidence="3 4">
    <name type="scientific">Tieghemostelium lacteum</name>
    <name type="common">Slime mold</name>
    <name type="synonym">Dictyostelium lacteum</name>
    <dbReference type="NCBI Taxonomy" id="361077"/>
    <lineage>
        <taxon>Eukaryota</taxon>
        <taxon>Amoebozoa</taxon>
        <taxon>Evosea</taxon>
        <taxon>Eumycetozoa</taxon>
        <taxon>Dictyostelia</taxon>
        <taxon>Dictyosteliales</taxon>
        <taxon>Raperosteliaceae</taxon>
        <taxon>Tieghemostelium</taxon>
    </lineage>
</organism>
<protein>
    <submittedName>
        <fullName evidence="3">Na-H exchanger</fullName>
    </submittedName>
</protein>
<dbReference type="OMA" id="KEDNINW"/>
<dbReference type="EMBL" id="LODT01000018">
    <property type="protein sequence ID" value="KYR00025.1"/>
    <property type="molecule type" value="Genomic_DNA"/>
</dbReference>
<feature type="region of interest" description="Disordered" evidence="2">
    <location>
        <begin position="1"/>
        <end position="51"/>
    </location>
</feature>
<evidence type="ECO:0000313" key="4">
    <source>
        <dbReference type="Proteomes" id="UP000076078"/>
    </source>
</evidence>
<accession>A0A152A1Q7</accession>
<dbReference type="OrthoDB" id="21617at2759"/>
<evidence type="ECO:0000256" key="2">
    <source>
        <dbReference type="SAM" id="MobiDB-lite"/>
    </source>
</evidence>
<comment type="caution">
    <text evidence="3">The sequence shown here is derived from an EMBL/GenBank/DDBJ whole genome shotgun (WGS) entry which is preliminary data.</text>
</comment>
<dbReference type="Proteomes" id="UP000076078">
    <property type="component" value="Unassembled WGS sequence"/>
</dbReference>
<dbReference type="PANTHER" id="PTHR13054">
    <property type="entry name" value="DIGEORGE SYNDROME CRITICAL REGION 6 DGCR6 FAMILY MEMBER"/>
    <property type="match status" value="1"/>
</dbReference>
<dbReference type="InterPro" id="IPR010849">
    <property type="entry name" value="Gonadal"/>
</dbReference>
<sequence length="594" mass="68950">MSYVKEKYNNQYKPLYKKKKKPKPERSLFIESQGNAEEISESSENDSADDLEDDTEELAIDWLIDLLKLNINNQFADGVEIGKDTPSDFNGDNNNNNGFKAVSDAEKSILESFLNINDEYNVHKQKYKYTKKIKSIYRLAYNKLPNRKLVLSYYNVFREMKNSYNQFRISDANLKRFKTTVLPHLYSIPSTPKPIENTIQQDKPKSQFHFPPTLPFVPTYSDLLLHERMMKANSNAPYDRSSSSKKDKKKKKHPKYRYESSFDSEEGTDNNNNNNNNNNNINNINNRDNSFEIDNGKDDSYNDEHEPEINEEIEKIVTMPVGTPIPLLALQKKQQQAQPKEEPSSTSSSSFVLDPDLLESLIPQESNNNNVNMNNMNNMNNNMNYNNGFNNFNNNFNTMNNQVNFNPYINNNAIDNINNNNNSNNNYNSMNNGFNNNGFNNNQQEPNFFLIIQKITQNPMIFEQVKQMYNNQKAREIQLLHERNILEKGHIERRKHFLKQFNQELIDCGDDDLLKQALRAKIKNGLIPLQETNQEELQEMTKNIAKDLFSMIPSQQSQLQQFGIPTMFTTSIPNQIDSQSSLLMGIFPSLFNND</sequence>
<feature type="compositionally biased region" description="Basic residues" evidence="2">
    <location>
        <begin position="246"/>
        <end position="255"/>
    </location>
</feature>
<dbReference type="Pfam" id="PF07324">
    <property type="entry name" value="DGCR6"/>
    <property type="match status" value="1"/>
</dbReference>
<dbReference type="PANTHER" id="PTHR13054:SF2">
    <property type="entry name" value="PROTEIN DGCR6"/>
    <property type="match status" value="1"/>
</dbReference>
<evidence type="ECO:0000256" key="1">
    <source>
        <dbReference type="ARBA" id="ARBA00005939"/>
    </source>
</evidence>
<feature type="compositionally biased region" description="Basic and acidic residues" evidence="2">
    <location>
        <begin position="294"/>
        <end position="306"/>
    </location>
</feature>
<comment type="similarity">
    <text evidence="1">Belongs to the gonadal family.</text>
</comment>